<accession>A0A3P6DGV0</accession>
<name>A0A3P6DGV0_BRAOL</name>
<proteinExistence type="predicted"/>
<organism evidence="1">
    <name type="scientific">Brassica oleracea</name>
    <name type="common">Wild cabbage</name>
    <dbReference type="NCBI Taxonomy" id="3712"/>
    <lineage>
        <taxon>Eukaryota</taxon>
        <taxon>Viridiplantae</taxon>
        <taxon>Streptophyta</taxon>
        <taxon>Embryophyta</taxon>
        <taxon>Tracheophyta</taxon>
        <taxon>Spermatophyta</taxon>
        <taxon>Magnoliopsida</taxon>
        <taxon>eudicotyledons</taxon>
        <taxon>Gunneridae</taxon>
        <taxon>Pentapetalae</taxon>
        <taxon>rosids</taxon>
        <taxon>malvids</taxon>
        <taxon>Brassicales</taxon>
        <taxon>Brassicaceae</taxon>
        <taxon>Brassiceae</taxon>
        <taxon>Brassica</taxon>
    </lineage>
</organism>
<evidence type="ECO:0000313" key="1">
    <source>
        <dbReference type="EMBL" id="VDD30483.1"/>
    </source>
</evidence>
<reference evidence="1" key="1">
    <citation type="submission" date="2018-11" db="EMBL/GenBank/DDBJ databases">
        <authorList>
            <consortium name="Genoscope - CEA"/>
            <person name="William W."/>
        </authorList>
    </citation>
    <scope>NUCLEOTIDE SEQUENCE</scope>
</reference>
<protein>
    <submittedName>
        <fullName evidence="1">Uncharacterized protein</fullName>
    </submittedName>
</protein>
<dbReference type="EMBL" id="LR031875">
    <property type="protein sequence ID" value="VDD30483.1"/>
    <property type="molecule type" value="Genomic_DNA"/>
</dbReference>
<dbReference type="PROSITE" id="PS51257">
    <property type="entry name" value="PROKAR_LIPOPROTEIN"/>
    <property type="match status" value="1"/>
</dbReference>
<gene>
    <name evidence="1" type="ORF">BOLC9T55806H</name>
</gene>
<sequence length="39" mass="4560">MFAIHKREILLPLWIWLGCSTLLTRLKERYVSASLSLSL</sequence>
<dbReference type="AlphaFoldDB" id="A0A3P6DGV0"/>